<keyword evidence="2" id="KW-0540">Nuclease</keyword>
<evidence type="ECO:0000256" key="5">
    <source>
        <dbReference type="ARBA" id="ARBA00022801"/>
    </source>
</evidence>
<dbReference type="PANTHER" id="PTHR33146:SF29">
    <property type="entry name" value="S1_P1 NUCLEASE"/>
    <property type="match status" value="1"/>
</dbReference>
<gene>
    <name evidence="9" type="ORF">RhiirA5_346465</name>
</gene>
<evidence type="ECO:0000256" key="4">
    <source>
        <dbReference type="ARBA" id="ARBA00022759"/>
    </source>
</evidence>
<evidence type="ECO:0000313" key="10">
    <source>
        <dbReference type="Proteomes" id="UP000232722"/>
    </source>
</evidence>
<dbReference type="SUPFAM" id="SSF48537">
    <property type="entry name" value="Phospholipase C/P1 nuclease"/>
    <property type="match status" value="1"/>
</dbReference>
<accession>A0A2N0QE42</accession>
<dbReference type="GO" id="GO:0003676">
    <property type="term" value="F:nucleic acid binding"/>
    <property type="evidence" value="ECO:0007669"/>
    <property type="project" value="InterPro"/>
</dbReference>
<dbReference type="GO" id="GO:0046872">
    <property type="term" value="F:metal ion binding"/>
    <property type="evidence" value="ECO:0007669"/>
    <property type="project" value="UniProtKB-KW"/>
</dbReference>
<dbReference type="Proteomes" id="UP000232722">
    <property type="component" value="Unassembled WGS sequence"/>
</dbReference>
<dbReference type="InterPro" id="IPR003154">
    <property type="entry name" value="S1/P1nuclease"/>
</dbReference>
<comment type="caution">
    <text evidence="9">The sequence shown here is derived from an EMBL/GenBank/DDBJ whole genome shotgun (WGS) entry which is preliminary data.</text>
</comment>
<evidence type="ECO:0000256" key="6">
    <source>
        <dbReference type="ARBA" id="ARBA00023157"/>
    </source>
</evidence>
<dbReference type="GO" id="GO:0016788">
    <property type="term" value="F:hydrolase activity, acting on ester bonds"/>
    <property type="evidence" value="ECO:0007669"/>
    <property type="project" value="InterPro"/>
</dbReference>
<evidence type="ECO:0000256" key="7">
    <source>
        <dbReference type="ARBA" id="ARBA00023180"/>
    </source>
</evidence>
<organism evidence="9 10">
    <name type="scientific">Rhizophagus irregularis</name>
    <dbReference type="NCBI Taxonomy" id="588596"/>
    <lineage>
        <taxon>Eukaryota</taxon>
        <taxon>Fungi</taxon>
        <taxon>Fungi incertae sedis</taxon>
        <taxon>Mucoromycota</taxon>
        <taxon>Glomeromycotina</taxon>
        <taxon>Glomeromycetes</taxon>
        <taxon>Glomerales</taxon>
        <taxon>Glomeraceae</taxon>
        <taxon>Rhizophagus</taxon>
    </lineage>
</organism>
<proteinExistence type="inferred from homology"/>
<dbReference type="VEuPathDB" id="FungiDB:FUN_019294"/>
<keyword evidence="7" id="KW-0325">Glycoprotein</keyword>
<evidence type="ECO:0000256" key="2">
    <source>
        <dbReference type="ARBA" id="ARBA00022722"/>
    </source>
</evidence>
<evidence type="ECO:0000256" key="3">
    <source>
        <dbReference type="ARBA" id="ARBA00022723"/>
    </source>
</evidence>
<evidence type="ECO:0000256" key="1">
    <source>
        <dbReference type="ARBA" id="ARBA00009547"/>
    </source>
</evidence>
<evidence type="ECO:0000256" key="8">
    <source>
        <dbReference type="SAM" id="SignalP"/>
    </source>
</evidence>
<keyword evidence="5" id="KW-0378">Hydrolase</keyword>
<dbReference type="PANTHER" id="PTHR33146">
    <property type="entry name" value="ENDONUCLEASE 4"/>
    <property type="match status" value="1"/>
</dbReference>
<dbReference type="InterPro" id="IPR008947">
    <property type="entry name" value="PLipase_C/P1_nuclease_dom_sf"/>
</dbReference>
<protein>
    <submittedName>
        <fullName evidence="9">Phospholipase C/P1 nuclease</fullName>
    </submittedName>
</protein>
<keyword evidence="6" id="KW-1015">Disulfide bond</keyword>
<dbReference type="AlphaFoldDB" id="A0A2N0QE42"/>
<dbReference type="CDD" id="cd11010">
    <property type="entry name" value="S1-P1_nuclease"/>
    <property type="match status" value="1"/>
</dbReference>
<feature type="signal peptide" evidence="8">
    <location>
        <begin position="1"/>
        <end position="19"/>
    </location>
</feature>
<dbReference type="EMBL" id="LLXJ01000018">
    <property type="protein sequence ID" value="PKC17345.1"/>
    <property type="molecule type" value="Genomic_DNA"/>
</dbReference>
<name>A0A2N0QE42_9GLOM</name>
<comment type="similarity">
    <text evidence="1">Belongs to the nuclease type I family.</text>
</comment>
<keyword evidence="8" id="KW-0732">Signal</keyword>
<sequence>MNFSYLFIILLLFINNVLSYGYVGHQITASIAQRFLLPKVREHVRELLPKNANGNLYPIASWADRVKFTPKYRFTSRMHYINAPRNNPPDSCTVIYTPGKIDVLNAIHNYTNRLDPKSNLDFWSRAEALRFLVHFLGDLHQPLHAIFEGHNTTLHYIWDSRLINKHIRELGYNFTFSDDNANNFYDGPFFEPYVKYIINLMKTVWKQEVAEWAVFSCPEFWAVPLNRLNCQIVWKDYIPDTELSEGIYYERIKRTRIVEKLLAITGIRIAAVLNSLLG</sequence>
<keyword evidence="3" id="KW-0479">Metal-binding</keyword>
<reference evidence="9 10" key="2">
    <citation type="submission" date="2017-09" db="EMBL/GenBank/DDBJ databases">
        <title>Extensive intraspecific genome diversity in a model arbuscular mycorrhizal fungus.</title>
        <authorList>
            <person name="Chen E.C."/>
            <person name="Morin E."/>
            <person name="Beaudet D."/>
            <person name="Noel J."/>
            <person name="Ndikumana S."/>
            <person name="Charron P."/>
            <person name="St-Onge C."/>
            <person name="Giorgi J."/>
            <person name="Grigoriev I.V."/>
            <person name="Roux C."/>
            <person name="Martin F.M."/>
            <person name="Corradi N."/>
        </authorList>
    </citation>
    <scope>NUCLEOTIDE SEQUENCE [LARGE SCALE GENOMIC DNA]</scope>
    <source>
        <strain evidence="9 10">A5</strain>
    </source>
</reference>
<reference evidence="9 10" key="1">
    <citation type="submission" date="2016-04" db="EMBL/GenBank/DDBJ databases">
        <title>Genome analyses suggest a sexual origin of heterokaryosis in a supposedly ancient asexual fungus.</title>
        <authorList>
            <person name="Ropars J."/>
            <person name="Sedzielewska K."/>
            <person name="Noel J."/>
            <person name="Charron P."/>
            <person name="Farinelli L."/>
            <person name="Marton T."/>
            <person name="Kruger M."/>
            <person name="Pelin A."/>
            <person name="Brachmann A."/>
            <person name="Corradi N."/>
        </authorList>
    </citation>
    <scope>NUCLEOTIDE SEQUENCE [LARGE SCALE GENOMIC DNA]</scope>
    <source>
        <strain evidence="9 10">A5</strain>
    </source>
</reference>
<feature type="chain" id="PRO_5014825804" evidence="8">
    <location>
        <begin position="20"/>
        <end position="278"/>
    </location>
</feature>
<dbReference type="VEuPathDB" id="FungiDB:RhiirA1_532167"/>
<evidence type="ECO:0000313" key="9">
    <source>
        <dbReference type="EMBL" id="PKC17345.1"/>
    </source>
</evidence>
<keyword evidence="4" id="KW-0255">Endonuclease</keyword>
<dbReference type="GO" id="GO:0004519">
    <property type="term" value="F:endonuclease activity"/>
    <property type="evidence" value="ECO:0007669"/>
    <property type="project" value="UniProtKB-KW"/>
</dbReference>
<dbReference type="Pfam" id="PF02265">
    <property type="entry name" value="S1-P1_nuclease"/>
    <property type="match status" value="1"/>
</dbReference>
<dbReference type="VEuPathDB" id="FungiDB:RhiirFUN_020752"/>
<dbReference type="GO" id="GO:0006308">
    <property type="term" value="P:DNA catabolic process"/>
    <property type="evidence" value="ECO:0007669"/>
    <property type="project" value="InterPro"/>
</dbReference>
<dbReference type="Gene3D" id="1.10.575.10">
    <property type="entry name" value="P1 Nuclease"/>
    <property type="match status" value="1"/>
</dbReference>